<dbReference type="PANTHER" id="PTHR47977">
    <property type="entry name" value="RAS-RELATED PROTEIN RAB"/>
    <property type="match status" value="1"/>
</dbReference>
<keyword evidence="2" id="KW-0342">GTP-binding</keyword>
<dbReference type="SMART" id="SM00174">
    <property type="entry name" value="RHO"/>
    <property type="match status" value="1"/>
</dbReference>
<dbReference type="InterPro" id="IPR001806">
    <property type="entry name" value="Small_GTPase"/>
</dbReference>
<dbReference type="GO" id="GO:0003924">
    <property type="term" value="F:GTPase activity"/>
    <property type="evidence" value="ECO:0007669"/>
    <property type="project" value="InterPro"/>
</dbReference>
<dbReference type="SMART" id="SM00173">
    <property type="entry name" value="RAS"/>
    <property type="match status" value="1"/>
</dbReference>
<dbReference type="PROSITE" id="PS51419">
    <property type="entry name" value="RAB"/>
    <property type="match status" value="1"/>
</dbReference>
<keyword evidence="1" id="KW-0547">Nucleotide-binding</keyword>
<name>A0AA38R5J4_9PEZI</name>
<gene>
    <name evidence="3" type="ORF">NKR19_g8676</name>
</gene>
<dbReference type="AlphaFoldDB" id="A0AA38R5J4"/>
<reference evidence="3" key="1">
    <citation type="submission" date="2022-07" db="EMBL/GenBank/DDBJ databases">
        <title>Fungi with potential for degradation of polypropylene.</title>
        <authorList>
            <person name="Gostincar C."/>
        </authorList>
    </citation>
    <scope>NUCLEOTIDE SEQUENCE</scope>
    <source>
        <strain evidence="3">EXF-13287</strain>
    </source>
</reference>
<evidence type="ECO:0000256" key="1">
    <source>
        <dbReference type="ARBA" id="ARBA00022741"/>
    </source>
</evidence>
<dbReference type="GO" id="GO:0005525">
    <property type="term" value="F:GTP binding"/>
    <property type="evidence" value="ECO:0007669"/>
    <property type="project" value="UniProtKB-KW"/>
</dbReference>
<evidence type="ECO:0000256" key="2">
    <source>
        <dbReference type="ARBA" id="ARBA00023134"/>
    </source>
</evidence>
<proteinExistence type="predicted"/>
<dbReference type="InterPro" id="IPR050227">
    <property type="entry name" value="Rab"/>
</dbReference>
<evidence type="ECO:0008006" key="5">
    <source>
        <dbReference type="Google" id="ProtNLM"/>
    </source>
</evidence>
<organism evidence="3 4">
    <name type="scientific">Coniochaeta hoffmannii</name>
    <dbReference type="NCBI Taxonomy" id="91930"/>
    <lineage>
        <taxon>Eukaryota</taxon>
        <taxon>Fungi</taxon>
        <taxon>Dikarya</taxon>
        <taxon>Ascomycota</taxon>
        <taxon>Pezizomycotina</taxon>
        <taxon>Sordariomycetes</taxon>
        <taxon>Sordariomycetidae</taxon>
        <taxon>Coniochaetales</taxon>
        <taxon>Coniochaetaceae</taxon>
        <taxon>Coniochaeta</taxon>
    </lineage>
</organism>
<dbReference type="SMART" id="SM00175">
    <property type="entry name" value="RAB"/>
    <property type="match status" value="1"/>
</dbReference>
<dbReference type="Proteomes" id="UP001174691">
    <property type="component" value="Unassembled WGS sequence"/>
</dbReference>
<keyword evidence="4" id="KW-1185">Reference proteome</keyword>
<dbReference type="SUPFAM" id="SSF52540">
    <property type="entry name" value="P-loop containing nucleoside triphosphate hydrolases"/>
    <property type="match status" value="2"/>
</dbReference>
<dbReference type="PRINTS" id="PR00449">
    <property type="entry name" value="RASTRNSFRMNG"/>
</dbReference>
<sequence>MSKLLRKWIRKAWRRGRGASNQEDVARDVVEKLDELSDDEAPSRNKLLVPTEDRPAFHRPNAWTPDPEANAIGTKRKLVGEAYVHVLVLGAAGVGKQSLYRKLMYDDDMVGGRRHAIALLDPTLAEPDYIAYDYGGYRYRLDMRLSLSTPTKVENWCPSFHNYCGIILAYDLSSLDSWNGAVRLQKLISSCFEMGDGLSQPRMPVQVMLLGLKADIHGDGWPPLGERERFAHEHGSLFAECSARTGGGVHEAMGAFVARAHKTIMLDPGSYVRGMKVEMRVAFDQVVRAVQHAHPEPCPCPEVYPKRHWLELVERRQIPRMELDHRGGTICVALWGLSGVGKTALVNKLFYGDMNGSDGQQLPKTERLEKDGSAGYVCGRNHYDVGIIETTHQRYVSDYQGVILAYNVHEPDTWEEVRHKFMQIRPTQLEELQGRIRVPFVILGLQADMDNLAELRGPRVRREEAGAFARAHGCHFAECSALTGEGVDEAFGHFVREAHAARMSFSKDPSGLEDNQRVARGTFGRVISDIYQAINSQWSPWNVHVFEDCNSQKCGKQHLRN</sequence>
<dbReference type="EMBL" id="JANBVN010000183">
    <property type="protein sequence ID" value="KAJ9134400.1"/>
    <property type="molecule type" value="Genomic_DNA"/>
</dbReference>
<dbReference type="InterPro" id="IPR027417">
    <property type="entry name" value="P-loop_NTPase"/>
</dbReference>
<dbReference type="Gene3D" id="3.40.50.300">
    <property type="entry name" value="P-loop containing nucleotide triphosphate hydrolases"/>
    <property type="match status" value="2"/>
</dbReference>
<comment type="caution">
    <text evidence="3">The sequence shown here is derived from an EMBL/GenBank/DDBJ whole genome shotgun (WGS) entry which is preliminary data.</text>
</comment>
<evidence type="ECO:0000313" key="4">
    <source>
        <dbReference type="Proteomes" id="UP001174691"/>
    </source>
</evidence>
<protein>
    <recommendedName>
        <fullName evidence="5">P-loop containing nucleoside triphosphate hydrolase protein</fullName>
    </recommendedName>
</protein>
<accession>A0AA38R5J4</accession>
<dbReference type="Pfam" id="PF00071">
    <property type="entry name" value="Ras"/>
    <property type="match status" value="2"/>
</dbReference>
<dbReference type="PROSITE" id="PS51421">
    <property type="entry name" value="RAS"/>
    <property type="match status" value="1"/>
</dbReference>
<evidence type="ECO:0000313" key="3">
    <source>
        <dbReference type="EMBL" id="KAJ9134400.1"/>
    </source>
</evidence>